<accession>A0A8H6P2M4</accession>
<dbReference type="InterPro" id="IPR041351">
    <property type="entry name" value="Ig_GlcNase"/>
</dbReference>
<dbReference type="SUPFAM" id="SSF49303">
    <property type="entry name" value="beta-Galactosidase/glucuronidase domain"/>
    <property type="match status" value="3"/>
</dbReference>
<keyword evidence="11" id="KW-1185">Reference proteome</keyword>
<dbReference type="AlphaFoldDB" id="A0A8H6P2M4"/>
<name>A0A8H6P2M4_9EURO</name>
<comment type="similarity">
    <text evidence="1">Belongs to the glycosyl hydrolase 2 family.</text>
</comment>
<evidence type="ECO:0000256" key="4">
    <source>
        <dbReference type="ARBA" id="ARBA00023295"/>
    </source>
</evidence>
<dbReference type="SUPFAM" id="SSF49785">
    <property type="entry name" value="Galactose-binding domain-like"/>
    <property type="match status" value="1"/>
</dbReference>
<feature type="domain" description="Beta-mannosidase-like galactose-binding" evidence="9">
    <location>
        <begin position="53"/>
        <end position="179"/>
    </location>
</feature>
<dbReference type="Gene3D" id="2.60.120.260">
    <property type="entry name" value="Galactose-binding domain-like"/>
    <property type="match status" value="1"/>
</dbReference>
<dbReference type="SUPFAM" id="SSF51445">
    <property type="entry name" value="(Trans)glycosidases"/>
    <property type="match status" value="1"/>
</dbReference>
<dbReference type="InterPro" id="IPR013783">
    <property type="entry name" value="Ig-like_fold"/>
</dbReference>
<keyword evidence="2" id="KW-0378">Hydrolase</keyword>
<dbReference type="Proteomes" id="UP000630445">
    <property type="component" value="Unassembled WGS sequence"/>
</dbReference>
<evidence type="ECO:0000256" key="1">
    <source>
        <dbReference type="ARBA" id="ARBA00007401"/>
    </source>
</evidence>
<feature type="signal peptide" evidence="6">
    <location>
        <begin position="1"/>
        <end position="19"/>
    </location>
</feature>
<evidence type="ECO:0000313" key="10">
    <source>
        <dbReference type="EMBL" id="KAF7115463.1"/>
    </source>
</evidence>
<reference evidence="10" key="1">
    <citation type="submission" date="2020-06" db="EMBL/GenBank/DDBJ databases">
        <title>Draft genome sequences of strains closely related to Aspergillus parafelis and Aspergillus hiratsukae.</title>
        <authorList>
            <person name="Dos Santos R.A.C."/>
            <person name="Rivero-Menendez O."/>
            <person name="Steenwyk J.L."/>
            <person name="Mead M.E."/>
            <person name="Goldman G.H."/>
            <person name="Alastruey-Izquierdo A."/>
            <person name="Rokas A."/>
        </authorList>
    </citation>
    <scope>NUCLEOTIDE SEQUENCE</scope>
    <source>
        <strain evidence="10">CNM-CM5793</strain>
    </source>
</reference>
<dbReference type="InterPro" id="IPR017853">
    <property type="entry name" value="GH"/>
</dbReference>
<dbReference type="InterPro" id="IPR054593">
    <property type="entry name" value="Beta-mannosidase-like_N2"/>
</dbReference>
<evidence type="ECO:0000259" key="8">
    <source>
        <dbReference type="Pfam" id="PF18368"/>
    </source>
</evidence>
<keyword evidence="6" id="KW-0732">Signal</keyword>
<protein>
    <recommendedName>
        <fullName evidence="12">Exo-1,4-beta-D-glucosaminidase</fullName>
    </recommendedName>
</protein>
<proteinExistence type="inferred from homology"/>
<dbReference type="GO" id="GO:0000272">
    <property type="term" value="P:polysaccharide catabolic process"/>
    <property type="evidence" value="ECO:0007669"/>
    <property type="project" value="UniProtKB-KW"/>
</dbReference>
<dbReference type="Pfam" id="PF18368">
    <property type="entry name" value="Ig_GlcNase"/>
    <property type="match status" value="1"/>
</dbReference>
<feature type="chain" id="PRO_5034584829" description="Exo-1,4-beta-D-glucosaminidase" evidence="6">
    <location>
        <begin position="20"/>
        <end position="886"/>
    </location>
</feature>
<dbReference type="PANTHER" id="PTHR43536">
    <property type="entry name" value="MANNOSYLGLYCOPROTEIN ENDO-BETA-MANNOSIDASE"/>
    <property type="match status" value="1"/>
</dbReference>
<evidence type="ECO:0000259" key="7">
    <source>
        <dbReference type="Pfam" id="PF00703"/>
    </source>
</evidence>
<evidence type="ECO:0000256" key="5">
    <source>
        <dbReference type="ARBA" id="ARBA00023326"/>
    </source>
</evidence>
<evidence type="ECO:0000313" key="11">
    <source>
        <dbReference type="Proteomes" id="UP000630445"/>
    </source>
</evidence>
<sequence>MEWLIWLLGLYMVFGTSRTTVVYEIGESAGDTTKLAQWRLQSSLAVSRNVAAWSLPGVDDSSWYQVGTRATVMAGLLENGVFDETTLFYSNNMETIIGDTAKFEAPWLYRQEIWIENKIREGEHYFLRTHGITSKADIYVNGVLVAPSSVQQGSYGGHTYDITEHLRDESNALLIQAYPTNYLRDFAQGFVDWNPYPADNGTGLWRDVTISKTGPVSISSPRVLTNFRKPDGKPVTVNVIVDVTNHEDETVNGTVQGSIRSDTESFALSEQFSIQPHETKTIPMNVMIEKPKVWWPAQWGSQPLYTINVNATVGKGKISDVATQRRFGIRQVDSRVNSHNDTAFTVNGSPFLVLGGGYSSDIFLRFDANRVRKIFQYMLDMGLNTVRLEGKQEHPQLYDLADEMGLMVMAGWECCDKWEGWDYNDEAKGQKWTEDDYPIANASMLHEAAMMQTHPSMLAFLIGSDFWPNDRATKIYLDALHRMDWPVPIIASASKRGYPKALGPSGMKMDGPYDWVPPNYFYGDQLGAAFGFGSEEGAGVGTPELTSLKKFMSPGDLESLWKNSDQNQYHMSRYDSSFYNRALYNKALFARHGAPVSLEDYLLKVQMMDYEATRAQFEAFSVRQNATRPATGVIYWMLNSAWPNLHWQLFDYYLCPAGAYFGTKVGARLEHVAYDYEEGAVYLINRSLEKEGPRIVSVDLVDPQGKSIFTKEVTVNTTPNASKKIIPVKGIYQIMDVAFLRLMLKDPNTGAILSRNVYWLSAENDVLDWDNSTWYYTPVTKYVDYKALISMPTVTVSASLKQLPARDGLAQVQVVLSNPSATPAVFMHLSVINKKTQDEITPVFWSDNYVTIFKGESVTLTAAFSGNWSDCEVVMSGVNVKRNILS</sequence>
<evidence type="ECO:0000256" key="2">
    <source>
        <dbReference type="ARBA" id="ARBA00022801"/>
    </source>
</evidence>
<keyword evidence="3" id="KW-0119">Carbohydrate metabolism</keyword>
<feature type="domain" description="Glycoside hydrolase family 2 immunoglobulin-like beta-sandwich" evidence="7">
    <location>
        <begin position="217"/>
        <end position="330"/>
    </location>
</feature>
<comment type="caution">
    <text evidence="10">The sequence shown here is derived from an EMBL/GenBank/DDBJ whole genome shotgun (WGS) entry which is preliminary data.</text>
</comment>
<feature type="domain" description="Exo-beta-D-glucosaminidase Ig-fold" evidence="8">
    <location>
        <begin position="774"/>
        <end position="880"/>
    </location>
</feature>
<dbReference type="Gene3D" id="2.60.40.10">
    <property type="entry name" value="Immunoglobulins"/>
    <property type="match status" value="3"/>
</dbReference>
<dbReference type="Pfam" id="PF00703">
    <property type="entry name" value="Glyco_hydro_2"/>
    <property type="match status" value="1"/>
</dbReference>
<dbReference type="InterPro" id="IPR036156">
    <property type="entry name" value="Beta-gal/glucu_dom_sf"/>
</dbReference>
<organism evidence="10 11">
    <name type="scientific">Aspergillus hiratsukae</name>
    <dbReference type="NCBI Taxonomy" id="1194566"/>
    <lineage>
        <taxon>Eukaryota</taxon>
        <taxon>Fungi</taxon>
        <taxon>Dikarya</taxon>
        <taxon>Ascomycota</taxon>
        <taxon>Pezizomycotina</taxon>
        <taxon>Eurotiomycetes</taxon>
        <taxon>Eurotiomycetidae</taxon>
        <taxon>Eurotiales</taxon>
        <taxon>Aspergillaceae</taxon>
        <taxon>Aspergillus</taxon>
        <taxon>Aspergillus subgen. Fumigati</taxon>
    </lineage>
</organism>
<dbReference type="UniPathway" id="UPA00280"/>
<dbReference type="Pfam" id="PF22666">
    <property type="entry name" value="Glyco_hydro_2_N2"/>
    <property type="match status" value="1"/>
</dbReference>
<evidence type="ECO:0008006" key="12">
    <source>
        <dbReference type="Google" id="ProtNLM"/>
    </source>
</evidence>
<keyword evidence="4" id="KW-0326">Glycosidase</keyword>
<dbReference type="InterPro" id="IPR006102">
    <property type="entry name" value="Ig-like_GH2"/>
</dbReference>
<dbReference type="PANTHER" id="PTHR43536:SF1">
    <property type="entry name" value="MANNOSYLGLYCOPROTEIN ENDO-BETA-MANNOSIDASE"/>
    <property type="match status" value="1"/>
</dbReference>
<evidence type="ECO:0000259" key="9">
    <source>
        <dbReference type="Pfam" id="PF22666"/>
    </source>
</evidence>
<keyword evidence="5" id="KW-0624">Polysaccharide degradation</keyword>
<dbReference type="EMBL" id="JACBAD010002114">
    <property type="protein sequence ID" value="KAF7115463.1"/>
    <property type="molecule type" value="Genomic_DNA"/>
</dbReference>
<dbReference type="GO" id="GO:0004553">
    <property type="term" value="F:hydrolase activity, hydrolyzing O-glycosyl compounds"/>
    <property type="evidence" value="ECO:0007669"/>
    <property type="project" value="InterPro"/>
</dbReference>
<dbReference type="OrthoDB" id="408532at2759"/>
<dbReference type="InterPro" id="IPR008979">
    <property type="entry name" value="Galactose-bd-like_sf"/>
</dbReference>
<dbReference type="InterPro" id="IPR043534">
    <property type="entry name" value="EBDG/EBM"/>
</dbReference>
<gene>
    <name evidence="10" type="ORF">CNMCM5793_002421</name>
</gene>
<evidence type="ECO:0000256" key="6">
    <source>
        <dbReference type="SAM" id="SignalP"/>
    </source>
</evidence>
<evidence type="ECO:0000256" key="3">
    <source>
        <dbReference type="ARBA" id="ARBA00023277"/>
    </source>
</evidence>
<dbReference type="Gene3D" id="3.20.20.80">
    <property type="entry name" value="Glycosidases"/>
    <property type="match status" value="1"/>
</dbReference>